<keyword evidence="6" id="KW-0249">Electron transport</keyword>
<evidence type="ECO:0000256" key="3">
    <source>
        <dbReference type="ARBA" id="ARBA00022737"/>
    </source>
</evidence>
<dbReference type="GO" id="GO:0046872">
    <property type="term" value="F:metal ion binding"/>
    <property type="evidence" value="ECO:0007669"/>
    <property type="project" value="UniProtKB-UniRule"/>
</dbReference>
<evidence type="ECO:0000256" key="4">
    <source>
        <dbReference type="ARBA" id="ARBA00023004"/>
    </source>
</evidence>
<comment type="function">
    <text evidence="6">Component of a complex that catalyzes the oxidation of glycolate to glyoxylate.</text>
</comment>
<dbReference type="PANTHER" id="PTHR32479">
    <property type="entry name" value="GLYCOLATE OXIDASE IRON-SULFUR SUBUNIT"/>
    <property type="match status" value="1"/>
</dbReference>
<keyword evidence="9" id="KW-1185">Reference proteome</keyword>
<dbReference type="PANTHER" id="PTHR32479:SF17">
    <property type="entry name" value="GLYCOLATE OXIDASE IRON-SULFUR SUBUNIT"/>
    <property type="match status" value="1"/>
</dbReference>
<evidence type="ECO:0000256" key="1">
    <source>
        <dbReference type="ARBA" id="ARBA00022485"/>
    </source>
</evidence>
<dbReference type="Pfam" id="PF02754">
    <property type="entry name" value="CCG"/>
    <property type="match status" value="2"/>
</dbReference>
<dbReference type="RefSeq" id="WP_131153528.1">
    <property type="nucleotide sequence ID" value="NZ_CP036402.1"/>
</dbReference>
<dbReference type="PROSITE" id="PS00198">
    <property type="entry name" value="4FE4S_FER_1"/>
    <property type="match status" value="2"/>
</dbReference>
<gene>
    <name evidence="8" type="ORF">ER308_02405</name>
</gene>
<dbReference type="GO" id="GO:0019154">
    <property type="term" value="F:glycolate dehydrogenase activity"/>
    <property type="evidence" value="ECO:0007669"/>
    <property type="project" value="UniProtKB-EC"/>
</dbReference>
<dbReference type="OrthoDB" id="9770306at2"/>
<dbReference type="Proteomes" id="UP000291469">
    <property type="component" value="Chromosome"/>
</dbReference>
<feature type="domain" description="4Fe-4S ferredoxin-type" evidence="7">
    <location>
        <begin position="1"/>
        <end position="31"/>
    </location>
</feature>
<dbReference type="InterPro" id="IPR009051">
    <property type="entry name" value="Helical_ferredxn"/>
</dbReference>
<reference evidence="8 9" key="1">
    <citation type="submission" date="2019-01" db="EMBL/GenBank/DDBJ databases">
        <title>Egibacter rhizosphaerae EGI 80759T.</title>
        <authorList>
            <person name="Chen D.-D."/>
            <person name="Tian Y."/>
            <person name="Jiao J.-Y."/>
            <person name="Zhang X.-T."/>
            <person name="Zhang Y.-G."/>
            <person name="Zhang Y."/>
            <person name="Xiao M."/>
            <person name="Shu W.-S."/>
            <person name="Li W.-J."/>
        </authorList>
    </citation>
    <scope>NUCLEOTIDE SEQUENCE [LARGE SCALE GENOMIC DNA]</scope>
    <source>
        <strain evidence="8 9">EGI 80759</strain>
    </source>
</reference>
<comment type="catalytic activity">
    <reaction evidence="6">
        <text>glycolate + A = glyoxylate + AH2</text>
        <dbReference type="Rhea" id="RHEA:21264"/>
        <dbReference type="ChEBI" id="CHEBI:13193"/>
        <dbReference type="ChEBI" id="CHEBI:17499"/>
        <dbReference type="ChEBI" id="CHEBI:29805"/>
        <dbReference type="ChEBI" id="CHEBI:36655"/>
        <dbReference type="EC" id="1.1.99.14"/>
    </reaction>
</comment>
<keyword evidence="2 6" id="KW-0479">Metal-binding</keyword>
<dbReference type="GO" id="GO:0051539">
    <property type="term" value="F:4 iron, 4 sulfur cluster binding"/>
    <property type="evidence" value="ECO:0007669"/>
    <property type="project" value="UniProtKB-UniRule"/>
</dbReference>
<dbReference type="SUPFAM" id="SSF54862">
    <property type="entry name" value="4Fe-4S ferredoxins"/>
    <property type="match status" value="1"/>
</dbReference>
<comment type="catalytic activity">
    <reaction evidence="6">
        <text>(R)-lactate + A = pyruvate + AH2</text>
        <dbReference type="Rhea" id="RHEA:15089"/>
        <dbReference type="ChEBI" id="CHEBI:13193"/>
        <dbReference type="ChEBI" id="CHEBI:15361"/>
        <dbReference type="ChEBI" id="CHEBI:16004"/>
        <dbReference type="ChEBI" id="CHEBI:17499"/>
    </reaction>
</comment>
<keyword evidence="5 6" id="KW-0411">Iron-sulfur</keyword>
<proteinExistence type="predicted"/>
<dbReference type="InterPro" id="IPR012257">
    <property type="entry name" value="Glc_ox_4Fe-4S"/>
</dbReference>
<accession>A0A411YBF0</accession>
<keyword evidence="4 6" id="KW-0408">Iron</keyword>
<dbReference type="InterPro" id="IPR017896">
    <property type="entry name" value="4Fe4S_Fe-S-bd"/>
</dbReference>
<evidence type="ECO:0000256" key="2">
    <source>
        <dbReference type="ARBA" id="ARBA00022723"/>
    </source>
</evidence>
<feature type="domain" description="4Fe-4S ferredoxin-type" evidence="7">
    <location>
        <begin position="53"/>
        <end position="82"/>
    </location>
</feature>
<keyword evidence="1 6" id="KW-0004">4Fe-4S</keyword>
<dbReference type="Pfam" id="PF13183">
    <property type="entry name" value="Fer4_8"/>
    <property type="match status" value="1"/>
</dbReference>
<dbReference type="InterPro" id="IPR004017">
    <property type="entry name" value="Cys_rich_dom"/>
</dbReference>
<evidence type="ECO:0000256" key="5">
    <source>
        <dbReference type="ARBA" id="ARBA00023014"/>
    </source>
</evidence>
<dbReference type="Gene3D" id="1.10.1060.10">
    <property type="entry name" value="Alpha-helical ferredoxin"/>
    <property type="match status" value="1"/>
</dbReference>
<dbReference type="PROSITE" id="PS51379">
    <property type="entry name" value="4FE4S_FER_2"/>
    <property type="match status" value="2"/>
</dbReference>
<evidence type="ECO:0000256" key="6">
    <source>
        <dbReference type="PIRNR" id="PIRNR000139"/>
    </source>
</evidence>
<dbReference type="InterPro" id="IPR017900">
    <property type="entry name" value="4Fe4S_Fe_S_CS"/>
</dbReference>
<dbReference type="EMBL" id="CP036402">
    <property type="protein sequence ID" value="QBI18530.1"/>
    <property type="molecule type" value="Genomic_DNA"/>
</dbReference>
<dbReference type="AlphaFoldDB" id="A0A411YBF0"/>
<sequence length="398" mass="42994">MTFDADKLAQCVGCGMCLSACPTYAVTGLEQHNPRGRLVGMRLVHDGELSTLDPDYVDSMEGCVQCRACEPACPSLVEFGALMETARTDIEAARAHAPSRGGGRLRSSLVRWGLGLLRRPVLLRLGTILLSLAQLTRADRLLPRRLRLARRVRLRELAGRLPARQRADAWLFRGCVMDVWFRGAHGATLRLLERSGYRVDAARRGACCGALDLHQGFEDRAARSAAEVIAAHRGTSGPVVVDSAGCGAAMKEYGRLLGTEEARVFADRVRDMSELVDPNTLPAGVLREPVAYQHACHLRNVQHVESAPVALLDRVLGPGQLRRTADGERCCGAGGAYNALRPDLAEPIGARKRDAVTATGATRVTSGNPGCLLQLAQHGLPVVHIAEVLWEAVETAER</sequence>
<evidence type="ECO:0000313" key="9">
    <source>
        <dbReference type="Proteomes" id="UP000291469"/>
    </source>
</evidence>
<organism evidence="8 9">
    <name type="scientific">Egibacter rhizosphaerae</name>
    <dbReference type="NCBI Taxonomy" id="1670831"/>
    <lineage>
        <taxon>Bacteria</taxon>
        <taxon>Bacillati</taxon>
        <taxon>Actinomycetota</taxon>
        <taxon>Nitriliruptoria</taxon>
        <taxon>Egibacterales</taxon>
        <taxon>Egibacteraceae</taxon>
        <taxon>Egibacter</taxon>
    </lineage>
</organism>
<dbReference type="EC" id="1.1.99.14" evidence="6"/>
<name>A0A411YBF0_9ACTN</name>
<dbReference type="PIRSF" id="PIRSF000139">
    <property type="entry name" value="Glc_ox_4Fe-4S"/>
    <property type="match status" value="1"/>
</dbReference>
<protein>
    <recommendedName>
        <fullName evidence="6">Glycolate oxidase iron-sulfur subunit</fullName>
        <ecNumber evidence="6">1.1.99.14</ecNumber>
    </recommendedName>
</protein>
<evidence type="ECO:0000313" key="8">
    <source>
        <dbReference type="EMBL" id="QBI18530.1"/>
    </source>
</evidence>
<keyword evidence="6" id="KW-0813">Transport</keyword>
<comment type="cofactor">
    <cofactor evidence="6">
        <name>[4Fe-4S] cluster</name>
        <dbReference type="ChEBI" id="CHEBI:49883"/>
    </cofactor>
    <text evidence="6">Binds 2 [4Fe-4S] clusters.</text>
</comment>
<keyword evidence="3" id="KW-0677">Repeat</keyword>
<dbReference type="KEGG" id="erz:ER308_02405"/>
<evidence type="ECO:0000259" key="7">
    <source>
        <dbReference type="PROSITE" id="PS51379"/>
    </source>
</evidence>